<feature type="region of interest" description="Disordered" evidence="1">
    <location>
        <begin position="418"/>
        <end position="453"/>
    </location>
</feature>
<dbReference type="EMBL" id="AKKV01000026">
    <property type="protein sequence ID" value="EIT85323.1"/>
    <property type="molecule type" value="Genomic_DNA"/>
</dbReference>
<feature type="compositionally biased region" description="Pro residues" evidence="1">
    <location>
        <begin position="75"/>
        <end position="84"/>
    </location>
</feature>
<dbReference type="InterPro" id="IPR036779">
    <property type="entry name" value="LysM_dom_sf"/>
</dbReference>
<dbReference type="RefSeq" id="WP_007202341.1">
    <property type="nucleotide sequence ID" value="NZ_AKKV01000026.1"/>
</dbReference>
<dbReference type="Proteomes" id="UP000004080">
    <property type="component" value="Unassembled WGS sequence"/>
</dbReference>
<feature type="compositionally biased region" description="Basic and acidic residues" evidence="1">
    <location>
        <begin position="55"/>
        <end position="65"/>
    </location>
</feature>
<evidence type="ECO:0000313" key="3">
    <source>
        <dbReference type="EMBL" id="EIT85323.1"/>
    </source>
</evidence>
<protein>
    <submittedName>
        <fullName evidence="3">SpoVID-dependent spore coat assembly factor SafA</fullName>
    </submittedName>
</protein>
<feature type="region of interest" description="Disordered" evidence="1">
    <location>
        <begin position="353"/>
        <end position="380"/>
    </location>
</feature>
<dbReference type="Pfam" id="PF01476">
    <property type="entry name" value="LysM"/>
    <property type="match status" value="1"/>
</dbReference>
<proteinExistence type="predicted"/>
<evidence type="ECO:0000256" key="1">
    <source>
        <dbReference type="SAM" id="MobiDB-lite"/>
    </source>
</evidence>
<dbReference type="eggNOG" id="COG1388">
    <property type="taxonomic scope" value="Bacteria"/>
</dbReference>
<name>I8UES3_9BACL</name>
<feature type="region of interest" description="Disordered" evidence="1">
    <location>
        <begin position="49"/>
        <end position="140"/>
    </location>
</feature>
<dbReference type="STRING" id="1196324.A374_11285"/>
<dbReference type="Gene3D" id="3.10.350.10">
    <property type="entry name" value="LysM domain"/>
    <property type="match status" value="1"/>
</dbReference>
<accession>I8UES3</accession>
<feature type="domain" description="LysM" evidence="2">
    <location>
        <begin position="2"/>
        <end position="46"/>
    </location>
</feature>
<evidence type="ECO:0000313" key="4">
    <source>
        <dbReference type="Proteomes" id="UP000004080"/>
    </source>
</evidence>
<dbReference type="AlphaFoldDB" id="I8UES3"/>
<feature type="compositionally biased region" description="Basic and acidic residues" evidence="1">
    <location>
        <begin position="94"/>
        <end position="108"/>
    </location>
</feature>
<dbReference type="InterPro" id="IPR018392">
    <property type="entry name" value="LysM"/>
</dbReference>
<keyword evidence="4" id="KW-1185">Reference proteome</keyword>
<gene>
    <name evidence="3" type="ORF">A374_11285</name>
</gene>
<reference evidence="3 4" key="1">
    <citation type="journal article" date="2012" name="J. Bacteriol.">
        <title>Genome of Bacillus macauensis ZFHKF-1, a Long-Chain-Forming Bacterium.</title>
        <authorList>
            <person name="Cai L."/>
            <person name="Zhang T."/>
        </authorList>
    </citation>
    <scope>NUCLEOTIDE SEQUENCE [LARGE SCALE GENOMIC DNA]</scope>
    <source>
        <strain evidence="3 4">ZFHKF-1</strain>
    </source>
</reference>
<evidence type="ECO:0000259" key="2">
    <source>
        <dbReference type="PROSITE" id="PS51782"/>
    </source>
</evidence>
<feature type="compositionally biased region" description="Polar residues" evidence="1">
    <location>
        <begin position="431"/>
        <end position="445"/>
    </location>
</feature>
<sequence>MRIHIVQRGETIEKIANKYGVSVHDVRKANHGLSMESIERGDKVKIPSYEVPVTRGEKKAPKEMPKMPVQETPKPKPLPKPAPISTPKAAPVLPKKDVEMKKDSEPAKKGSLLQQLLPKMKGKESSHVMPVPKSKGKLESSSHMKLGEPMLQKQEVQPSKAPAYFSPEILPLKEPQKQFLKKESSSIVEHMYEGAPAMFQQTGTIAPQVLPKATIPAPAPAPYGKMLGTQPAQPAQTMPPAAVAPPNMMPGSHYIMLPHDGHHSCALMPMAQPMHQPMHQPMPMNSMNYGGGYQQSGGLGYAHMESSHMAPMHHPMPMTGGGNQQGGLGYAHMESSHAQPGPQWTPTMQAYPGTTQQQQWLESSQPYPTGGGQPVYNSQGYPGYQGYQGYPGYQGYQGQQGMSTGQHHLESSSMMHMPSTQMYGEYPPPTGHNQGNRFQTYNFDQGRSDANEN</sequence>
<comment type="caution">
    <text evidence="3">The sequence shown here is derived from an EMBL/GenBank/DDBJ whole genome shotgun (WGS) entry which is preliminary data.</text>
</comment>
<feature type="compositionally biased region" description="Polar residues" evidence="1">
    <location>
        <begin position="353"/>
        <end position="367"/>
    </location>
</feature>
<dbReference type="SUPFAM" id="SSF54106">
    <property type="entry name" value="LysM domain"/>
    <property type="match status" value="1"/>
</dbReference>
<dbReference type="CDD" id="cd00118">
    <property type="entry name" value="LysM"/>
    <property type="match status" value="1"/>
</dbReference>
<dbReference type="SMART" id="SM00257">
    <property type="entry name" value="LysM"/>
    <property type="match status" value="1"/>
</dbReference>
<dbReference type="PROSITE" id="PS51782">
    <property type="entry name" value="LYSM"/>
    <property type="match status" value="1"/>
</dbReference>
<organism evidence="3 4">
    <name type="scientific">Fictibacillus macauensis ZFHKF-1</name>
    <dbReference type="NCBI Taxonomy" id="1196324"/>
    <lineage>
        <taxon>Bacteria</taxon>
        <taxon>Bacillati</taxon>
        <taxon>Bacillota</taxon>
        <taxon>Bacilli</taxon>
        <taxon>Bacillales</taxon>
        <taxon>Fictibacillaceae</taxon>
        <taxon>Fictibacillus</taxon>
    </lineage>
</organism>
<dbReference type="PATRIC" id="fig|1196324.3.peg.2317"/>